<dbReference type="EMBL" id="DF844288">
    <property type="protein sequence ID" value="GAT48138.1"/>
    <property type="molecule type" value="Genomic_DNA"/>
</dbReference>
<organism evidence="9 10">
    <name type="scientific">Mycena chlorophos</name>
    <name type="common">Agaric fungus</name>
    <name type="synonym">Agaricus chlorophos</name>
    <dbReference type="NCBI Taxonomy" id="658473"/>
    <lineage>
        <taxon>Eukaryota</taxon>
        <taxon>Fungi</taxon>
        <taxon>Dikarya</taxon>
        <taxon>Basidiomycota</taxon>
        <taxon>Agaricomycotina</taxon>
        <taxon>Agaricomycetes</taxon>
        <taxon>Agaricomycetidae</taxon>
        <taxon>Agaricales</taxon>
        <taxon>Marasmiineae</taxon>
        <taxon>Mycenaceae</taxon>
        <taxon>Mycena</taxon>
    </lineage>
</organism>
<feature type="transmembrane region" description="Helical" evidence="7">
    <location>
        <begin position="539"/>
        <end position="560"/>
    </location>
</feature>
<evidence type="ECO:0000256" key="1">
    <source>
        <dbReference type="ARBA" id="ARBA00004141"/>
    </source>
</evidence>
<dbReference type="PANTHER" id="PTHR43791">
    <property type="entry name" value="PERMEASE-RELATED"/>
    <property type="match status" value="1"/>
</dbReference>
<feature type="transmembrane region" description="Helical" evidence="7">
    <location>
        <begin position="446"/>
        <end position="466"/>
    </location>
</feature>
<name>A0ABQ0LAM5_MYCCL</name>
<evidence type="ECO:0000313" key="10">
    <source>
        <dbReference type="Proteomes" id="UP000815677"/>
    </source>
</evidence>
<dbReference type="InterPro" id="IPR011701">
    <property type="entry name" value="MFS"/>
</dbReference>
<feature type="transmembrane region" description="Helical" evidence="7">
    <location>
        <begin position="382"/>
        <end position="402"/>
    </location>
</feature>
<evidence type="ECO:0000256" key="7">
    <source>
        <dbReference type="SAM" id="Phobius"/>
    </source>
</evidence>
<dbReference type="PANTHER" id="PTHR43791:SF40">
    <property type="entry name" value="THIAMINE PATHWAY TRANSPORTER THI73"/>
    <property type="match status" value="1"/>
</dbReference>
<keyword evidence="5 7" id="KW-0472">Membrane</keyword>
<keyword evidence="2" id="KW-0813">Transport</keyword>
<feature type="domain" description="Major facilitator superfamily (MFS) profile" evidence="8">
    <location>
        <begin position="154"/>
        <end position="557"/>
    </location>
</feature>
<feature type="transmembrane region" description="Helical" evidence="7">
    <location>
        <begin position="314"/>
        <end position="334"/>
    </location>
</feature>
<dbReference type="SUPFAM" id="SSF103473">
    <property type="entry name" value="MFS general substrate transporter"/>
    <property type="match status" value="1"/>
</dbReference>
<feature type="transmembrane region" description="Helical" evidence="7">
    <location>
        <begin position="246"/>
        <end position="268"/>
    </location>
</feature>
<dbReference type="Gene3D" id="1.20.1250.20">
    <property type="entry name" value="MFS general substrate transporter like domains"/>
    <property type="match status" value="2"/>
</dbReference>
<dbReference type="InterPro" id="IPR020846">
    <property type="entry name" value="MFS_dom"/>
</dbReference>
<keyword evidence="4 7" id="KW-1133">Transmembrane helix</keyword>
<dbReference type="Proteomes" id="UP000815677">
    <property type="component" value="Unassembled WGS sequence"/>
</dbReference>
<feature type="transmembrane region" description="Helical" evidence="7">
    <location>
        <begin position="472"/>
        <end position="494"/>
    </location>
</feature>
<comment type="subcellular location">
    <subcellularLocation>
        <location evidence="1">Membrane</location>
        <topology evidence="1">Multi-pass membrane protein</topology>
    </subcellularLocation>
</comment>
<feature type="transmembrane region" description="Helical" evidence="7">
    <location>
        <begin position="280"/>
        <end position="302"/>
    </location>
</feature>
<dbReference type="Pfam" id="PF07690">
    <property type="entry name" value="MFS_1"/>
    <property type="match status" value="1"/>
</dbReference>
<evidence type="ECO:0000313" key="9">
    <source>
        <dbReference type="EMBL" id="GAT48138.1"/>
    </source>
</evidence>
<feature type="region of interest" description="Disordered" evidence="6">
    <location>
        <begin position="73"/>
        <end position="98"/>
    </location>
</feature>
<gene>
    <name evidence="9" type="ORF">MCHLO_05570</name>
</gene>
<evidence type="ECO:0000256" key="6">
    <source>
        <dbReference type="SAM" id="MobiDB-lite"/>
    </source>
</evidence>
<reference evidence="9" key="1">
    <citation type="submission" date="2014-09" db="EMBL/GenBank/DDBJ databases">
        <title>Genome sequence of the luminous mushroom Mycena chlorophos for searching fungal bioluminescence genes.</title>
        <authorList>
            <person name="Tanaka Y."/>
            <person name="Kasuga D."/>
            <person name="Oba Y."/>
            <person name="Hase S."/>
            <person name="Sato K."/>
            <person name="Oba Y."/>
            <person name="Sakakibara Y."/>
        </authorList>
    </citation>
    <scope>NUCLEOTIDE SEQUENCE</scope>
</reference>
<evidence type="ECO:0000259" key="8">
    <source>
        <dbReference type="PROSITE" id="PS50850"/>
    </source>
</evidence>
<protein>
    <recommendedName>
        <fullName evidence="8">Major facilitator superfamily (MFS) profile domain-containing protein</fullName>
    </recommendedName>
</protein>
<keyword evidence="3 7" id="KW-0812">Transmembrane</keyword>
<evidence type="ECO:0000256" key="4">
    <source>
        <dbReference type="ARBA" id="ARBA00022989"/>
    </source>
</evidence>
<evidence type="ECO:0000256" key="5">
    <source>
        <dbReference type="ARBA" id="ARBA00023136"/>
    </source>
</evidence>
<sequence length="600" mass="65575">MTRTLKVRQIHAATGTTGLFVFHSVLECRQLLVAGSRRGPTTAHAVGAHRTHSLRIPRTRRFSAVAEAYSSRSLTPQLSQELAPPPPMDTATGTSSEKTLDAEGGYSLPILDSAKASTTSLDGAIVYLEAHPDGQEGEIAVDRARLLRKIDLHIVPIALAAYTLQFLDKLDINYAAVMGLDQELKLVGNDFNNAASAMYIANLIAELPTGYIVQQVRPGKWLGANIILWGIVTACTAAVHNYRGLVATRVVIGILEAATAPCLMLITGMWYTRSEAIARFAIWYCGLGIAQMLGSLCSWGFLQIEHEALSGWRIMFLVLGCLTAVVGVWALLAMPDSPMEVSWLTEAEKRVAIQRVAVNQTGIKNTHFKLSHLRELVLDPQIWLLTSLIIVTSLTSGVISFYSTTLIRNFGFSSKRSALLNMPSGAVSLLSCLATAYIAHRYNARALSMTVFCCLAAMGSALMSFLPSQNRAGLLAGVYLVNMETVTLFLVFCLTTANVAGQTKRVAANALISAAFSVGNIIGPQLFKPKDAPQYIPAKIILLVTEVATALFAAALRIYYGWQNRMRDQTEMEEDKSGVPEHLEWLNLTDRENKTFRYKY</sequence>
<evidence type="ECO:0000256" key="2">
    <source>
        <dbReference type="ARBA" id="ARBA00022448"/>
    </source>
</evidence>
<feature type="transmembrane region" description="Helical" evidence="7">
    <location>
        <begin position="221"/>
        <end position="240"/>
    </location>
</feature>
<dbReference type="PROSITE" id="PS50850">
    <property type="entry name" value="MFS"/>
    <property type="match status" value="1"/>
</dbReference>
<dbReference type="InterPro" id="IPR036259">
    <property type="entry name" value="MFS_trans_sf"/>
</dbReference>
<feature type="transmembrane region" description="Helical" evidence="7">
    <location>
        <begin position="422"/>
        <end position="439"/>
    </location>
</feature>
<feature type="transmembrane region" description="Helical" evidence="7">
    <location>
        <begin position="506"/>
        <end position="527"/>
    </location>
</feature>
<evidence type="ECO:0000256" key="3">
    <source>
        <dbReference type="ARBA" id="ARBA00022692"/>
    </source>
</evidence>
<proteinExistence type="predicted"/>
<keyword evidence="10" id="KW-1185">Reference proteome</keyword>
<accession>A0ABQ0LAM5</accession>